<gene>
    <name evidence="4" type="ORF">GJ698_14890</name>
</gene>
<dbReference type="EMBL" id="WKJL01000010">
    <property type="protein sequence ID" value="MRW85370.1"/>
    <property type="molecule type" value="Genomic_DNA"/>
</dbReference>
<protein>
    <submittedName>
        <fullName evidence="4">DUF1311 domain-containing protein</fullName>
    </submittedName>
</protein>
<keyword evidence="1" id="KW-0175">Coiled coil</keyword>
<reference evidence="4 5" key="1">
    <citation type="submission" date="2019-11" db="EMBL/GenBank/DDBJ databases">
        <title>Novel species isolated from a subtropical stream in China.</title>
        <authorList>
            <person name="Lu H."/>
        </authorList>
    </citation>
    <scope>NUCLEOTIDE SEQUENCE [LARGE SCALE GENOMIC DNA]</scope>
    <source>
        <strain evidence="4 5">FT26W</strain>
    </source>
</reference>
<keyword evidence="2" id="KW-0732">Signal</keyword>
<evidence type="ECO:0000256" key="2">
    <source>
        <dbReference type="SAM" id="SignalP"/>
    </source>
</evidence>
<sequence>MLRIVSVFAITIAALMTAFPAQAVFGDTRPAELATADKELNATYADLMKQLRKEEQEKLKKAQRIWISLREADCKWASAAEPLDCMIDRTLHRTEELKGSMFWAPNGEYTSLDLQK</sequence>
<evidence type="ECO:0000313" key="4">
    <source>
        <dbReference type="EMBL" id="MRW85370.1"/>
    </source>
</evidence>
<accession>A0A844DC41</accession>
<evidence type="ECO:0000259" key="3">
    <source>
        <dbReference type="Pfam" id="PF07007"/>
    </source>
</evidence>
<organism evidence="4 5">
    <name type="scientific">Duganella aquatilis</name>
    <dbReference type="NCBI Taxonomy" id="2666082"/>
    <lineage>
        <taxon>Bacteria</taxon>
        <taxon>Pseudomonadati</taxon>
        <taxon>Pseudomonadota</taxon>
        <taxon>Betaproteobacteria</taxon>
        <taxon>Burkholderiales</taxon>
        <taxon>Oxalobacteraceae</taxon>
        <taxon>Telluria group</taxon>
        <taxon>Duganella</taxon>
    </lineage>
</organism>
<dbReference type="RefSeq" id="WP_154358412.1">
    <property type="nucleotide sequence ID" value="NZ_WKJL01000010.1"/>
</dbReference>
<evidence type="ECO:0000313" key="5">
    <source>
        <dbReference type="Proteomes" id="UP000439986"/>
    </source>
</evidence>
<proteinExistence type="predicted"/>
<dbReference type="Gene3D" id="1.20.1270.180">
    <property type="match status" value="1"/>
</dbReference>
<keyword evidence="5" id="KW-1185">Reference proteome</keyword>
<dbReference type="PANTHER" id="PTHR39176:SF1">
    <property type="entry name" value="PERIPLASMIC PROTEIN"/>
    <property type="match status" value="1"/>
</dbReference>
<evidence type="ECO:0000256" key="1">
    <source>
        <dbReference type="SAM" id="Coils"/>
    </source>
</evidence>
<feature type="coiled-coil region" evidence="1">
    <location>
        <begin position="37"/>
        <end position="65"/>
    </location>
</feature>
<dbReference type="Proteomes" id="UP000439986">
    <property type="component" value="Unassembled WGS sequence"/>
</dbReference>
<dbReference type="InterPro" id="IPR009739">
    <property type="entry name" value="LprI-like_N"/>
</dbReference>
<dbReference type="Pfam" id="PF07007">
    <property type="entry name" value="LprI"/>
    <property type="match status" value="1"/>
</dbReference>
<dbReference type="PANTHER" id="PTHR39176">
    <property type="entry name" value="PERIPLASMIC PROTEIN-RELATED"/>
    <property type="match status" value="1"/>
</dbReference>
<dbReference type="AlphaFoldDB" id="A0A844DC41"/>
<feature type="chain" id="PRO_5032277639" evidence="2">
    <location>
        <begin position="24"/>
        <end position="116"/>
    </location>
</feature>
<feature type="signal peptide" evidence="2">
    <location>
        <begin position="1"/>
        <end position="23"/>
    </location>
</feature>
<feature type="domain" description="Lysozyme inhibitor LprI-like N-terminal" evidence="3">
    <location>
        <begin position="31"/>
        <end position="97"/>
    </location>
</feature>
<comment type="caution">
    <text evidence="4">The sequence shown here is derived from an EMBL/GenBank/DDBJ whole genome shotgun (WGS) entry which is preliminary data.</text>
</comment>
<name>A0A844DC41_9BURK</name>